<accession>A0A2W4XQ59</accession>
<dbReference type="AlphaFoldDB" id="A0A2W4XQ59"/>
<dbReference type="EMBL" id="QBMN01000136">
    <property type="protein sequence ID" value="PZO36725.1"/>
    <property type="molecule type" value="Genomic_DNA"/>
</dbReference>
<evidence type="ECO:0000313" key="2">
    <source>
        <dbReference type="Proteomes" id="UP000249081"/>
    </source>
</evidence>
<reference evidence="2" key="1">
    <citation type="submission" date="2018-04" db="EMBL/GenBank/DDBJ databases">
        <authorList>
            <person name="Cornet L."/>
        </authorList>
    </citation>
    <scope>NUCLEOTIDE SEQUENCE [LARGE SCALE GENOMIC DNA]</scope>
</reference>
<name>A0A2W4XQ59_9CYAN</name>
<organism evidence="1 2">
    <name type="scientific">Shackletoniella antarctica</name>
    <dbReference type="NCBI Taxonomy" id="268115"/>
    <lineage>
        <taxon>Bacteria</taxon>
        <taxon>Bacillati</taxon>
        <taxon>Cyanobacteriota</taxon>
        <taxon>Cyanophyceae</taxon>
        <taxon>Oculatellales</taxon>
        <taxon>Oculatellaceae</taxon>
        <taxon>Shackletoniella</taxon>
    </lineage>
</organism>
<gene>
    <name evidence="1" type="ORF">DCF17_16920</name>
</gene>
<comment type="caution">
    <text evidence="1">The sequence shown here is derived from an EMBL/GenBank/DDBJ whole genome shotgun (WGS) entry which is preliminary data.</text>
</comment>
<dbReference type="Proteomes" id="UP000249081">
    <property type="component" value="Unassembled WGS sequence"/>
</dbReference>
<reference evidence="1 2" key="2">
    <citation type="submission" date="2018-06" db="EMBL/GenBank/DDBJ databases">
        <title>Metagenomic assembly of (sub)arctic Cyanobacteria and their associated microbiome from non-axenic cultures.</title>
        <authorList>
            <person name="Baurain D."/>
        </authorList>
    </citation>
    <scope>NUCLEOTIDE SEQUENCE [LARGE SCALE GENOMIC DNA]</scope>
    <source>
        <strain evidence="1">ULC041bin1</strain>
    </source>
</reference>
<protein>
    <submittedName>
        <fullName evidence="1">Uncharacterized protein</fullName>
    </submittedName>
</protein>
<proteinExistence type="predicted"/>
<evidence type="ECO:0000313" key="1">
    <source>
        <dbReference type="EMBL" id="PZO36725.1"/>
    </source>
</evidence>
<sequence>MAAEHDLLASILISEGASESASEGASEGAYPWEPLAPEAEGYLASLETEFGALDDGDLTTAIAAGWQILESQMTALATAQQSEAEIAVAAAPILGQLRQFQTRMPGGLLQSLATAATTLSRSGQPLIDQLVHCVNDILPGWDAADLAVLARPLAYSLRDGRGEIVDLNLRAISDGPWETLSEVEQARLTLTVASVALKAAQAGDRPEGGSASNS</sequence>